<evidence type="ECO:0000313" key="2">
    <source>
        <dbReference type="EMBL" id="CAD8106368.1"/>
    </source>
</evidence>
<keyword evidence="3" id="KW-1185">Reference proteome</keyword>
<name>A0A8S1PUS9_PARPR</name>
<dbReference type="AlphaFoldDB" id="A0A8S1PUS9"/>
<dbReference type="CDD" id="cd00488">
    <property type="entry name" value="PCD_DCoH"/>
    <property type="match status" value="1"/>
</dbReference>
<dbReference type="PANTHER" id="PTHR12599">
    <property type="entry name" value="PTERIN-4-ALPHA-CARBINOLAMINE DEHYDRATASE"/>
    <property type="match status" value="1"/>
</dbReference>
<dbReference type="Proteomes" id="UP000688137">
    <property type="component" value="Unassembled WGS sequence"/>
</dbReference>
<evidence type="ECO:0000313" key="3">
    <source>
        <dbReference type="Proteomes" id="UP000688137"/>
    </source>
</evidence>
<dbReference type="InterPro" id="IPR001533">
    <property type="entry name" value="Pterin_deHydtase"/>
</dbReference>
<protein>
    <recommendedName>
        <fullName evidence="1">4-alpha-hydroxy-tetrahydropterin dehydratase</fullName>
    </recommendedName>
</protein>
<dbReference type="OMA" id="MDLMSPE"/>
<dbReference type="GO" id="GO:0006729">
    <property type="term" value="P:tetrahydrobiopterin biosynthetic process"/>
    <property type="evidence" value="ECO:0007669"/>
    <property type="project" value="InterPro"/>
</dbReference>
<sequence>MYRKLASNNNQAIANLLELKFLLRDFTEVSQKQFTKLSQDEVNQLLIIQQLNQNWNQNVNSLSRKYQFLRFQDSFSFMSQVSQIADQMKHYPKWFNKNGLVQMDLMSPEVQGITFKDVILAHSAEQISQVIVSQPKTSIFDNCDIHMENLISSWNNNYQKFQGLNQVFERSVNFI</sequence>
<reference evidence="2" key="1">
    <citation type="submission" date="2021-01" db="EMBL/GenBank/DDBJ databases">
        <authorList>
            <consortium name="Genoscope - CEA"/>
            <person name="William W."/>
        </authorList>
    </citation>
    <scope>NUCLEOTIDE SEQUENCE</scope>
</reference>
<comment type="caution">
    <text evidence="2">The sequence shown here is derived from an EMBL/GenBank/DDBJ whole genome shotgun (WGS) entry which is preliminary data.</text>
</comment>
<dbReference type="EMBL" id="CAJJDM010000133">
    <property type="protein sequence ID" value="CAD8106368.1"/>
    <property type="molecule type" value="Genomic_DNA"/>
</dbReference>
<proteinExistence type="predicted"/>
<dbReference type="Pfam" id="PF01329">
    <property type="entry name" value="Pterin_4a"/>
    <property type="match status" value="1"/>
</dbReference>
<dbReference type="PANTHER" id="PTHR12599:SF0">
    <property type="entry name" value="PTERIN-4-ALPHA-CARBINOLAMINE DEHYDRATASE"/>
    <property type="match status" value="1"/>
</dbReference>
<accession>A0A8S1PUS9</accession>
<organism evidence="2 3">
    <name type="scientific">Paramecium primaurelia</name>
    <dbReference type="NCBI Taxonomy" id="5886"/>
    <lineage>
        <taxon>Eukaryota</taxon>
        <taxon>Sar</taxon>
        <taxon>Alveolata</taxon>
        <taxon>Ciliophora</taxon>
        <taxon>Intramacronucleata</taxon>
        <taxon>Oligohymenophorea</taxon>
        <taxon>Peniculida</taxon>
        <taxon>Parameciidae</taxon>
        <taxon>Paramecium</taxon>
    </lineage>
</organism>
<evidence type="ECO:0000256" key="1">
    <source>
        <dbReference type="ARBA" id="ARBA00030497"/>
    </source>
</evidence>
<gene>
    <name evidence="2" type="ORF">PPRIM_AZ9-3.1.T1300086</name>
</gene>
<dbReference type="GO" id="GO:0008124">
    <property type="term" value="F:4-alpha-hydroxytetrahydrobiopterin dehydratase activity"/>
    <property type="evidence" value="ECO:0007669"/>
    <property type="project" value="InterPro"/>
</dbReference>